<reference evidence="2" key="1">
    <citation type="submission" date="2023-10" db="EMBL/GenBank/DDBJ databases">
        <authorList>
            <person name="Chen Y."/>
            <person name="Shah S."/>
            <person name="Dougan E. K."/>
            <person name="Thang M."/>
            <person name="Chan C."/>
        </authorList>
    </citation>
    <scope>NUCLEOTIDE SEQUENCE [LARGE SCALE GENOMIC DNA]</scope>
</reference>
<dbReference type="PANTHER" id="PTHR38899">
    <property type="entry name" value="DOMAIN OOKINETE PROTEIN, PUTATIVE-RELATED"/>
    <property type="match status" value="1"/>
</dbReference>
<sequence length="398" mass="42211">MEWDRAAGRDRAGVVDRIGDGTKHETPIVIVFDWDDTILPTTWLERLHAVPGRGQGQAMRLLTELCNIASETLAFAETLGRVIFITNSAPGWVDQSCQHFMPQLLQQMRRYEIYAKPMNLPITFKMGAFQRECKPFRNVVSVGDGDAERAASLRLQAAVDRKATFGGVGQPSQLIKSVKLIDFPTCQHLIAQHDMLQAKLAEVVSANSSLDLKARFLGTTGPRSPIMDVQGRDREASSCQLVHFTAQRPTAGLHPSASTGALPPLSRGGARADAEVPFGRDAGPRAASVGAAAVQEAFPIPGMIADADEAPEGRAGRPLRGGASPGPPRAPGPGDVGAWRAQGAPAAGEARGRLFPSAVPKQKPAAVLSSGMGQLPAPGGAAWREPPRPSLHASSRAC</sequence>
<protein>
    <submittedName>
        <fullName evidence="2">Uncharacterized protein</fullName>
    </submittedName>
</protein>
<proteinExistence type="predicted"/>
<evidence type="ECO:0000256" key="1">
    <source>
        <dbReference type="SAM" id="MobiDB-lite"/>
    </source>
</evidence>
<dbReference type="Proteomes" id="UP001189429">
    <property type="component" value="Unassembled WGS sequence"/>
</dbReference>
<gene>
    <name evidence="2" type="ORF">PCOR1329_LOCUS67426</name>
</gene>
<feature type="region of interest" description="Disordered" evidence="1">
    <location>
        <begin position="250"/>
        <end position="281"/>
    </location>
</feature>
<dbReference type="EMBL" id="CAUYUJ010018738">
    <property type="protein sequence ID" value="CAK0885957.1"/>
    <property type="molecule type" value="Genomic_DNA"/>
</dbReference>
<accession>A0ABN9WHK2</accession>
<name>A0ABN9WHK2_9DINO</name>
<evidence type="ECO:0000313" key="2">
    <source>
        <dbReference type="EMBL" id="CAK0885957.1"/>
    </source>
</evidence>
<organism evidence="2 3">
    <name type="scientific">Prorocentrum cordatum</name>
    <dbReference type="NCBI Taxonomy" id="2364126"/>
    <lineage>
        <taxon>Eukaryota</taxon>
        <taxon>Sar</taxon>
        <taxon>Alveolata</taxon>
        <taxon>Dinophyceae</taxon>
        <taxon>Prorocentrales</taxon>
        <taxon>Prorocentraceae</taxon>
        <taxon>Prorocentrum</taxon>
    </lineage>
</organism>
<feature type="region of interest" description="Disordered" evidence="1">
    <location>
        <begin position="306"/>
        <end position="398"/>
    </location>
</feature>
<dbReference type="PANTHER" id="PTHR38899:SF1">
    <property type="entry name" value="PROTEIN KINASE"/>
    <property type="match status" value="1"/>
</dbReference>
<comment type="caution">
    <text evidence="2">The sequence shown here is derived from an EMBL/GenBank/DDBJ whole genome shotgun (WGS) entry which is preliminary data.</text>
</comment>
<keyword evidence="3" id="KW-1185">Reference proteome</keyword>
<evidence type="ECO:0000313" key="3">
    <source>
        <dbReference type="Proteomes" id="UP001189429"/>
    </source>
</evidence>